<evidence type="ECO:0000313" key="15">
    <source>
        <dbReference type="Proteomes" id="UP000298381"/>
    </source>
</evidence>
<comment type="subunit">
    <text evidence="10 12">Homodimer. Heterotetramer of two MnmE and two MnmG subunits.</text>
</comment>
<dbReference type="PROSITE" id="PS01281">
    <property type="entry name" value="GIDA_2"/>
    <property type="match status" value="1"/>
</dbReference>
<comment type="subcellular location">
    <subcellularLocation>
        <location evidence="12">Cytoplasm</location>
    </subcellularLocation>
</comment>
<dbReference type="Pfam" id="PF21680">
    <property type="entry name" value="GIDA_C_1st"/>
    <property type="match status" value="1"/>
</dbReference>
<dbReference type="GO" id="GO:0050660">
    <property type="term" value="F:flavin adenine dinucleotide binding"/>
    <property type="evidence" value="ECO:0007669"/>
    <property type="project" value="UniProtKB-UniRule"/>
</dbReference>
<keyword evidence="6 12" id="KW-0285">Flavoprotein</keyword>
<protein>
    <recommendedName>
        <fullName evidence="4 12">tRNA uridine 5-carboxymethylaminomethyl modification enzyme MnmG</fullName>
    </recommendedName>
    <alternativeName>
        <fullName evidence="11 12">Glucose-inhibited division protein A</fullName>
    </alternativeName>
</protein>
<evidence type="ECO:0000256" key="5">
    <source>
        <dbReference type="ARBA" id="ARBA00022490"/>
    </source>
</evidence>
<evidence type="ECO:0000256" key="2">
    <source>
        <dbReference type="ARBA" id="ARBA00003717"/>
    </source>
</evidence>
<dbReference type="PRINTS" id="PR00411">
    <property type="entry name" value="PNDRDTASEI"/>
</dbReference>
<dbReference type="PROSITE" id="PS01280">
    <property type="entry name" value="GIDA_1"/>
    <property type="match status" value="1"/>
</dbReference>
<dbReference type="SMART" id="SM01228">
    <property type="entry name" value="GIDA_assoc_3"/>
    <property type="match status" value="1"/>
</dbReference>
<keyword evidence="5 12" id="KW-0963">Cytoplasm</keyword>
<dbReference type="InterPro" id="IPR047001">
    <property type="entry name" value="MnmG_C_subdom"/>
</dbReference>
<dbReference type="InterPro" id="IPR004416">
    <property type="entry name" value="MnmG"/>
</dbReference>
<feature type="domain" description="tRNA uridine 5-carboxymethylaminomethyl modification enzyme C-terminal subdomain" evidence="13">
    <location>
        <begin position="551"/>
        <end position="622"/>
    </location>
</feature>
<feature type="binding site" evidence="12">
    <location>
        <position position="130"/>
    </location>
    <ligand>
        <name>FAD</name>
        <dbReference type="ChEBI" id="CHEBI:57692"/>
    </ligand>
</feature>
<dbReference type="InterPro" id="IPR040131">
    <property type="entry name" value="MnmG_N"/>
</dbReference>
<dbReference type="InterPro" id="IPR026904">
    <property type="entry name" value="MnmG_C"/>
</dbReference>
<keyword evidence="9 12" id="KW-0520">NAD</keyword>
<comment type="similarity">
    <text evidence="3 12">Belongs to the MnmG family.</text>
</comment>
<dbReference type="RefSeq" id="WP_135270217.1">
    <property type="nucleotide sequence ID" value="NZ_SRIB01000002.1"/>
</dbReference>
<evidence type="ECO:0000313" key="14">
    <source>
        <dbReference type="EMBL" id="TFZ41309.1"/>
    </source>
</evidence>
<dbReference type="Gene3D" id="1.10.10.1800">
    <property type="entry name" value="tRNA uridine 5-carboxymethylaminomethyl modification enzyme MnmG/GidA"/>
    <property type="match status" value="1"/>
</dbReference>
<name>A0A4Z0D8T8_9FIRM</name>
<dbReference type="Gene3D" id="1.10.150.570">
    <property type="entry name" value="GidA associated domain, C-terminal subdomain"/>
    <property type="match status" value="1"/>
</dbReference>
<dbReference type="InterPro" id="IPR044920">
    <property type="entry name" value="MnmG_C_subdom_sf"/>
</dbReference>
<dbReference type="PANTHER" id="PTHR11806:SF0">
    <property type="entry name" value="PROTEIN MTO1 HOMOLOG, MITOCHONDRIAL"/>
    <property type="match status" value="1"/>
</dbReference>
<evidence type="ECO:0000256" key="12">
    <source>
        <dbReference type="HAMAP-Rule" id="MF_00129"/>
    </source>
</evidence>
<proteinExistence type="inferred from homology"/>
<accession>A0A4Z0D8T8</accession>
<dbReference type="HAMAP" id="MF_00129">
    <property type="entry name" value="MnmG_GidA"/>
    <property type="match status" value="1"/>
</dbReference>
<organism evidence="14 15">
    <name type="scientific">Soehngenia longivitae</name>
    <dbReference type="NCBI Taxonomy" id="2562294"/>
    <lineage>
        <taxon>Bacteria</taxon>
        <taxon>Bacillati</taxon>
        <taxon>Bacillota</taxon>
        <taxon>Tissierellia</taxon>
        <taxon>Tissierellales</taxon>
        <taxon>Tissierellaceae</taxon>
        <taxon>Soehngenia</taxon>
    </lineage>
</organism>
<keyword evidence="7 12" id="KW-0819">tRNA processing</keyword>
<dbReference type="AlphaFoldDB" id="A0A4Z0D8T8"/>
<dbReference type="NCBIfam" id="TIGR00136">
    <property type="entry name" value="mnmG_gidA"/>
    <property type="match status" value="1"/>
</dbReference>
<feature type="binding site" evidence="12">
    <location>
        <begin position="279"/>
        <end position="293"/>
    </location>
    <ligand>
        <name>NAD(+)</name>
        <dbReference type="ChEBI" id="CHEBI:57540"/>
    </ligand>
</feature>
<dbReference type="FunFam" id="1.10.10.1800:FF:000001">
    <property type="entry name" value="tRNA uridine 5-carboxymethylaminomethyl modification enzyme MnmG"/>
    <property type="match status" value="1"/>
</dbReference>
<evidence type="ECO:0000256" key="9">
    <source>
        <dbReference type="ARBA" id="ARBA00023027"/>
    </source>
</evidence>
<dbReference type="Pfam" id="PF13932">
    <property type="entry name" value="SAM_GIDA_C"/>
    <property type="match status" value="1"/>
</dbReference>
<evidence type="ECO:0000256" key="8">
    <source>
        <dbReference type="ARBA" id="ARBA00022827"/>
    </source>
</evidence>
<feature type="binding site" evidence="12">
    <location>
        <position position="376"/>
    </location>
    <ligand>
        <name>FAD</name>
        <dbReference type="ChEBI" id="CHEBI:57692"/>
    </ligand>
</feature>
<dbReference type="GO" id="GO:0005829">
    <property type="term" value="C:cytosol"/>
    <property type="evidence" value="ECO:0007669"/>
    <property type="project" value="TreeGrafter"/>
</dbReference>
<dbReference type="FunFam" id="3.50.50.60:FF:000002">
    <property type="entry name" value="tRNA uridine 5-carboxymethylaminomethyl modification enzyme MnmG"/>
    <property type="match status" value="1"/>
</dbReference>
<evidence type="ECO:0000259" key="13">
    <source>
        <dbReference type="SMART" id="SM01228"/>
    </source>
</evidence>
<gene>
    <name evidence="12 14" type="primary">mnmG</name>
    <name evidence="12" type="synonym">gidA</name>
    <name evidence="14" type="ORF">E4100_01665</name>
</gene>
<reference evidence="14 15" key="1">
    <citation type="submission" date="2019-03" db="EMBL/GenBank/DDBJ databases">
        <title>Draft genome sequence data and analysis of a Fermenting Bacterium, Soehngenia longevitae strain 1933PT, isolated from petroleum reservoir in Azerbaijan.</title>
        <authorList>
            <person name="Grouzdev D.S."/>
            <person name="Bidzhieva S.K."/>
            <person name="Sokolova D.S."/>
            <person name="Tourova T.P."/>
            <person name="Poltaraus A.B."/>
            <person name="Nazina T.N."/>
        </authorList>
    </citation>
    <scope>NUCLEOTIDE SEQUENCE [LARGE SCALE GENOMIC DNA]</scope>
    <source>
        <strain evidence="14 15">1933P</strain>
    </source>
</reference>
<dbReference type="SUPFAM" id="SSF51905">
    <property type="entry name" value="FAD/NAD(P)-binding domain"/>
    <property type="match status" value="1"/>
</dbReference>
<feature type="binding site" evidence="12">
    <location>
        <position position="185"/>
    </location>
    <ligand>
        <name>FAD</name>
        <dbReference type="ChEBI" id="CHEBI:57692"/>
    </ligand>
</feature>
<dbReference type="OrthoDB" id="9815560at2"/>
<keyword evidence="15" id="KW-1185">Reference proteome</keyword>
<dbReference type="EMBL" id="SRIB01000002">
    <property type="protein sequence ID" value="TFZ41309.1"/>
    <property type="molecule type" value="Genomic_DNA"/>
</dbReference>
<dbReference type="InterPro" id="IPR049312">
    <property type="entry name" value="GIDA_C_N"/>
</dbReference>
<feature type="binding site" evidence="12">
    <location>
        <begin position="18"/>
        <end position="23"/>
    </location>
    <ligand>
        <name>FAD</name>
        <dbReference type="ChEBI" id="CHEBI:57692"/>
    </ligand>
</feature>
<evidence type="ECO:0000256" key="3">
    <source>
        <dbReference type="ARBA" id="ARBA00007653"/>
    </source>
</evidence>
<dbReference type="Gene3D" id="3.50.50.60">
    <property type="entry name" value="FAD/NAD(P)-binding domain"/>
    <property type="match status" value="2"/>
</dbReference>
<dbReference type="GO" id="GO:0002098">
    <property type="term" value="P:tRNA wobble uridine modification"/>
    <property type="evidence" value="ECO:0007669"/>
    <property type="project" value="InterPro"/>
</dbReference>
<dbReference type="Proteomes" id="UP000298381">
    <property type="component" value="Unassembled WGS sequence"/>
</dbReference>
<dbReference type="InterPro" id="IPR036188">
    <property type="entry name" value="FAD/NAD-bd_sf"/>
</dbReference>
<evidence type="ECO:0000256" key="7">
    <source>
        <dbReference type="ARBA" id="ARBA00022694"/>
    </source>
</evidence>
<dbReference type="FunFam" id="1.10.150.570:FF:000001">
    <property type="entry name" value="tRNA uridine 5-carboxymethylaminomethyl modification enzyme MnmG"/>
    <property type="match status" value="1"/>
</dbReference>
<dbReference type="GO" id="GO:0030488">
    <property type="term" value="P:tRNA methylation"/>
    <property type="evidence" value="ECO:0007669"/>
    <property type="project" value="TreeGrafter"/>
</dbReference>
<evidence type="ECO:0000256" key="10">
    <source>
        <dbReference type="ARBA" id="ARBA00025948"/>
    </source>
</evidence>
<comment type="caution">
    <text evidence="14">The sequence shown here is derived from an EMBL/GenBank/DDBJ whole genome shotgun (WGS) entry which is preliminary data.</text>
</comment>
<comment type="function">
    <text evidence="2 12">NAD-binding protein involved in the addition of a carboxymethylaminomethyl (cmnm) group at the wobble position (U34) of certain tRNAs, forming tRNA-cmnm(5)s(2)U34.</text>
</comment>
<dbReference type="InterPro" id="IPR002218">
    <property type="entry name" value="MnmG-rel"/>
</dbReference>
<dbReference type="PANTHER" id="PTHR11806">
    <property type="entry name" value="GLUCOSE INHIBITED DIVISION PROTEIN A"/>
    <property type="match status" value="1"/>
</dbReference>
<comment type="cofactor">
    <cofactor evidence="1 12">
        <name>FAD</name>
        <dbReference type="ChEBI" id="CHEBI:57692"/>
    </cofactor>
</comment>
<evidence type="ECO:0000256" key="11">
    <source>
        <dbReference type="ARBA" id="ARBA00031800"/>
    </source>
</evidence>
<evidence type="ECO:0000256" key="6">
    <source>
        <dbReference type="ARBA" id="ARBA00022630"/>
    </source>
</evidence>
<evidence type="ECO:0000256" key="1">
    <source>
        <dbReference type="ARBA" id="ARBA00001974"/>
    </source>
</evidence>
<sequence>MQEDIRYNAGEYDCVVVGAGHAGVEAALASARMGLKTLILTISLDAISALSCNPNIGGTGKGHLVREIDALGGQMALNIDKSFIQSRMLNLSKGPAVHSLRVQADKKKYHTEMKKTLENEPNLTLRQAEVVDLIIENNEIRGVVTRTGAVYYTKSCVIATGTYLGGRVYIGEVNFESGPDGRFPSIILSKAMKEKGFFLRRMKTGTPARVDRDSIDFSVMEEQPGDEEIIPFSFMNMGKDFNVKQVSCYLTYTSERAHEIIRENIDRSPMFSGLIEGVGPRYCPSIEDKVVRFPDKEKHQVFIEPEGLDTKEMYVQGVSSSLPEEVQIEVYKNIKGLEKVEFMRTAYAIEYDAIDSTMLKRTLEHKEIKNLFFAGQINGSSGYEEAAAQGLMAGINASLNVLGREPFILDRSEAYIGVLIDDLVTKGTNEPYRMMTSRAEYRLTLRQDNADLRLTKKGYELGLVSRERYEKTLEKERLVNEELDRLKKVIVTPTKEVNEFLYQLTNNTIKTGVSLYDLLKRPELSYDSIKELDPDRPDLPKEIRIQVEIEIKYEGYIKKQMSQIEQFKRMENKAIPEDIDYKQVKSLSTEALQKLEKIRPESIGQASRISGVSPSDINVLLIHLEQLKRRGRLDK</sequence>
<keyword evidence="8 12" id="KW-0274">FAD</keyword>
<dbReference type="InterPro" id="IPR020595">
    <property type="entry name" value="MnmG-rel_CS"/>
</dbReference>
<dbReference type="Pfam" id="PF01134">
    <property type="entry name" value="GIDA"/>
    <property type="match status" value="1"/>
</dbReference>
<evidence type="ECO:0000256" key="4">
    <source>
        <dbReference type="ARBA" id="ARBA00020461"/>
    </source>
</evidence>